<keyword evidence="3" id="KW-1185">Reference proteome</keyword>
<name>A0A9E8ZL04_9CYAN</name>
<dbReference type="KEGG" id="tsin:OXH18_00105"/>
<dbReference type="Proteomes" id="UP001163152">
    <property type="component" value="Chromosome"/>
</dbReference>
<dbReference type="RefSeq" id="WP_268610329.1">
    <property type="nucleotide sequence ID" value="NZ_CP113797.1"/>
</dbReference>
<accession>A0A9E8ZL04</accession>
<protein>
    <submittedName>
        <fullName evidence="2">Uncharacterized protein</fullName>
    </submittedName>
</protein>
<feature type="region of interest" description="Disordered" evidence="1">
    <location>
        <begin position="1"/>
        <end position="54"/>
    </location>
</feature>
<gene>
    <name evidence="2" type="ORF">OXH18_00105</name>
</gene>
<feature type="compositionally biased region" description="Pro residues" evidence="1">
    <location>
        <begin position="36"/>
        <end position="45"/>
    </location>
</feature>
<dbReference type="AlphaFoldDB" id="A0A9E8ZL04"/>
<feature type="compositionally biased region" description="Polar residues" evidence="1">
    <location>
        <begin position="21"/>
        <end position="32"/>
    </location>
</feature>
<reference evidence="2" key="1">
    <citation type="submission" date="2022-12" db="EMBL/GenBank/DDBJ databases">
        <title>Polyphasic identification of a Novel Hot-Spring Cyanobacterium Ocullathermofonsia sinensis gen nov. sp. nov. and Genomic Insights on its Adaptations to the Thermal Habitat.</title>
        <authorList>
            <person name="Daroch M."/>
            <person name="Tang J."/>
            <person name="Jiang Y."/>
        </authorList>
    </citation>
    <scope>NUCLEOTIDE SEQUENCE</scope>
    <source>
        <strain evidence="2">PKUAC-SCTA174</strain>
    </source>
</reference>
<proteinExistence type="predicted"/>
<dbReference type="EMBL" id="CP113797">
    <property type="protein sequence ID" value="WAL60431.1"/>
    <property type="molecule type" value="Genomic_DNA"/>
</dbReference>
<sequence length="152" mass="16062">MTDNRESPVAQTYDSRDSHSENFAQPITSQVQPSASPHPDPPAADPPTLTSSEGMVTVALPVDILAALTQHEEQSGQTPTQVILAALRSALGLSSPPSQSVAVSEPPLSTFDTSELPSATLLAEIESLKARLCQLETVMQRVEALEGKSIAF</sequence>
<evidence type="ECO:0000313" key="3">
    <source>
        <dbReference type="Proteomes" id="UP001163152"/>
    </source>
</evidence>
<organism evidence="2 3">
    <name type="scientific">Thermocoleostomius sinensis A174</name>
    <dbReference type="NCBI Taxonomy" id="2016057"/>
    <lineage>
        <taxon>Bacteria</taxon>
        <taxon>Bacillati</taxon>
        <taxon>Cyanobacteriota</taxon>
        <taxon>Cyanophyceae</taxon>
        <taxon>Oculatellales</taxon>
        <taxon>Oculatellaceae</taxon>
        <taxon>Thermocoleostomius</taxon>
    </lineage>
</organism>
<evidence type="ECO:0000256" key="1">
    <source>
        <dbReference type="SAM" id="MobiDB-lite"/>
    </source>
</evidence>
<evidence type="ECO:0000313" key="2">
    <source>
        <dbReference type="EMBL" id="WAL60431.1"/>
    </source>
</evidence>